<reference evidence="7" key="1">
    <citation type="submission" date="2021-01" db="EMBL/GenBank/DDBJ databases">
        <title>Characterization of Corynebacterium spp. from penguins.</title>
        <authorList>
            <person name="Svec P."/>
        </authorList>
    </citation>
    <scope>NUCLEOTIDE SEQUENCE</scope>
    <source>
        <strain evidence="7">CCM 8835</strain>
    </source>
</reference>
<dbReference type="InterPro" id="IPR003439">
    <property type="entry name" value="ABC_transporter-like_ATP-bd"/>
</dbReference>
<evidence type="ECO:0000313" key="7">
    <source>
        <dbReference type="EMBL" id="MBK1843903.1"/>
    </source>
</evidence>
<dbReference type="SUPFAM" id="SSF52540">
    <property type="entry name" value="P-loop containing nucleoside triphosphate hydrolases"/>
    <property type="match status" value="1"/>
</dbReference>
<dbReference type="Pfam" id="PF00664">
    <property type="entry name" value="ABC_membrane"/>
    <property type="match status" value="1"/>
</dbReference>
<evidence type="ECO:0000313" key="8">
    <source>
        <dbReference type="Proteomes" id="UP000650005"/>
    </source>
</evidence>
<evidence type="ECO:0000256" key="1">
    <source>
        <dbReference type="ARBA" id="ARBA00004651"/>
    </source>
</evidence>
<feature type="transmembrane region" description="Helical" evidence="5">
    <location>
        <begin position="306"/>
        <end position="329"/>
    </location>
</feature>
<feature type="transmembrane region" description="Helical" evidence="5">
    <location>
        <begin position="83"/>
        <end position="104"/>
    </location>
</feature>
<dbReference type="PROSITE" id="PS00211">
    <property type="entry name" value="ABC_TRANSPORTER_1"/>
    <property type="match status" value="1"/>
</dbReference>
<gene>
    <name evidence="7" type="ORF">JIM95_04800</name>
</gene>
<feature type="domain" description="ABC transmembrane type-1" evidence="6">
    <location>
        <begin position="51"/>
        <end position="310"/>
    </location>
</feature>
<feature type="transmembrane region" description="Helical" evidence="5">
    <location>
        <begin position="164"/>
        <end position="182"/>
    </location>
</feature>
<dbReference type="InterPro" id="IPR039421">
    <property type="entry name" value="Type_1_exporter"/>
</dbReference>
<name>A0ABS1FKR7_9CORY</name>
<dbReference type="Gene3D" id="1.20.1560.10">
    <property type="entry name" value="ABC transporter type 1, transmembrane domain"/>
    <property type="match status" value="1"/>
</dbReference>
<feature type="transmembrane region" description="Helical" evidence="5">
    <location>
        <begin position="272"/>
        <end position="294"/>
    </location>
</feature>
<dbReference type="InterPro" id="IPR017871">
    <property type="entry name" value="ABC_transporter-like_CS"/>
</dbReference>
<evidence type="ECO:0000256" key="4">
    <source>
        <dbReference type="ARBA" id="ARBA00023136"/>
    </source>
</evidence>
<protein>
    <submittedName>
        <fullName evidence="7">ABC transporter ATP-binding protein</fullName>
    </submittedName>
</protein>
<dbReference type="SUPFAM" id="SSF90123">
    <property type="entry name" value="ABC transporter transmembrane region"/>
    <property type="match status" value="1"/>
</dbReference>
<dbReference type="InterPro" id="IPR011527">
    <property type="entry name" value="ABC1_TM_dom"/>
</dbReference>
<feature type="transmembrane region" description="Helical" evidence="5">
    <location>
        <begin position="188"/>
        <end position="208"/>
    </location>
</feature>
<dbReference type="PROSITE" id="PS50929">
    <property type="entry name" value="ABC_TM1F"/>
    <property type="match status" value="1"/>
</dbReference>
<keyword evidence="7" id="KW-0547">Nucleotide-binding</keyword>
<accession>A0ABS1FKR7</accession>
<dbReference type="Pfam" id="PF00005">
    <property type="entry name" value="ABC_tran"/>
    <property type="match status" value="1"/>
</dbReference>
<dbReference type="Gene3D" id="3.40.50.300">
    <property type="entry name" value="P-loop containing nucleotide triphosphate hydrolases"/>
    <property type="match status" value="1"/>
</dbReference>
<evidence type="ECO:0000256" key="2">
    <source>
        <dbReference type="ARBA" id="ARBA00022692"/>
    </source>
</evidence>
<dbReference type="PANTHER" id="PTHR24221:SF503">
    <property type="entry name" value="MITOCHONDRIAL POTASSIUM CHANNEL ATP-BINDING SUBUNIT"/>
    <property type="match status" value="1"/>
</dbReference>
<dbReference type="RefSeq" id="WP_200257533.1">
    <property type="nucleotide sequence ID" value="NZ_JAENIP020000001.1"/>
</dbReference>
<evidence type="ECO:0000256" key="5">
    <source>
        <dbReference type="SAM" id="Phobius"/>
    </source>
</evidence>
<evidence type="ECO:0000259" key="6">
    <source>
        <dbReference type="PROSITE" id="PS50929"/>
    </source>
</evidence>
<evidence type="ECO:0000256" key="3">
    <source>
        <dbReference type="ARBA" id="ARBA00022989"/>
    </source>
</evidence>
<proteinExistence type="predicted"/>
<comment type="subcellular location">
    <subcellularLocation>
        <location evidence="1">Cell membrane</location>
        <topology evidence="1">Multi-pass membrane protein</topology>
    </subcellularLocation>
</comment>
<dbReference type="EMBL" id="JAENIP010000010">
    <property type="protein sequence ID" value="MBK1843903.1"/>
    <property type="molecule type" value="Genomic_DNA"/>
</dbReference>
<keyword evidence="2 5" id="KW-0812">Transmembrane</keyword>
<dbReference type="PANTHER" id="PTHR24221">
    <property type="entry name" value="ATP-BINDING CASSETTE SUB-FAMILY B"/>
    <property type="match status" value="1"/>
</dbReference>
<dbReference type="InterPro" id="IPR027417">
    <property type="entry name" value="P-loop_NTPase"/>
</dbReference>
<dbReference type="GO" id="GO:0005524">
    <property type="term" value="F:ATP binding"/>
    <property type="evidence" value="ECO:0007669"/>
    <property type="project" value="UniProtKB-KW"/>
</dbReference>
<keyword evidence="8" id="KW-1185">Reference proteome</keyword>
<keyword evidence="7" id="KW-0067">ATP-binding</keyword>
<dbReference type="InterPro" id="IPR036640">
    <property type="entry name" value="ABC1_TM_sf"/>
</dbReference>
<sequence>MSPPTPARQRTWSWFVPEDAPSENPFHARTAGMSPFRMTLAALLNHPRVVLLIIAATLVSESCGIALSRIAGWSTNAVIDTGHTAALIGTVVALLVLQGVGYWTEAAKIGLKDMSMARMIHGLRLELTRNLTVLEARTLTPGTVLNTVDEDTSALAEVKQSFDFTLSLFFYLTGSAVVIAAVDWRIAVGVVVGGACTALVAAGTAGPLTRVAEERRAAESRSISLATDFAQGSRIIKGLGAVDASRARFDATAGDALTVMLREVRVGVFMTVIRQAVPAVFGFCLVVAAALLAFDGRITPGEFLTVVLLVPPALTVTGFSLGFFIDVWARAQASAGRIGRFTEALTPPDERDGEAEAVVPRCGTGLTVWASESPEGRRTAAERAREMASAPGVLAPPHAVNIFEGTLRENIDPTGNLGLDRIRAALDAACCGDIVARLGGYGPDGELPETPIGEAGLNLSGGQRQRVALARALAVDPEVLVLDEPTTGLDAVTLDNVARAVARLRGSRPTVIITGGRAWRAVADRVLTDAELLR</sequence>
<feature type="transmembrane region" description="Helical" evidence="5">
    <location>
        <begin position="49"/>
        <end position="71"/>
    </location>
</feature>
<dbReference type="Proteomes" id="UP000650005">
    <property type="component" value="Unassembled WGS sequence"/>
</dbReference>
<keyword evidence="4 5" id="KW-0472">Membrane</keyword>
<organism evidence="7 8">
    <name type="scientific">Corynebacterium antarcticum</name>
    <dbReference type="NCBI Taxonomy" id="2800405"/>
    <lineage>
        <taxon>Bacteria</taxon>
        <taxon>Bacillati</taxon>
        <taxon>Actinomycetota</taxon>
        <taxon>Actinomycetes</taxon>
        <taxon>Mycobacteriales</taxon>
        <taxon>Corynebacteriaceae</taxon>
        <taxon>Corynebacterium</taxon>
    </lineage>
</organism>
<keyword evidence="3 5" id="KW-1133">Transmembrane helix</keyword>
<comment type="caution">
    <text evidence="7">The sequence shown here is derived from an EMBL/GenBank/DDBJ whole genome shotgun (WGS) entry which is preliminary data.</text>
</comment>